<dbReference type="GO" id="GO:0005975">
    <property type="term" value="P:carbohydrate metabolic process"/>
    <property type="evidence" value="ECO:0007669"/>
    <property type="project" value="InterPro"/>
</dbReference>
<accession>A0A8A4ZG78</accession>
<evidence type="ECO:0000256" key="4">
    <source>
        <dbReference type="HAMAP-Rule" id="MF_01241"/>
    </source>
</evidence>
<feature type="active site" description="For ring-opening step" evidence="4">
    <location>
        <position position="142"/>
    </location>
</feature>
<dbReference type="GO" id="GO:0004342">
    <property type="term" value="F:glucosamine-6-phosphate deaminase activity"/>
    <property type="evidence" value="ECO:0007669"/>
    <property type="project" value="UniProtKB-UniRule"/>
</dbReference>
<dbReference type="AlphaFoldDB" id="A0A8A4ZG78"/>
<dbReference type="EMBL" id="CP071868">
    <property type="protein sequence ID" value="QTE30401.1"/>
    <property type="molecule type" value="Genomic_DNA"/>
</dbReference>
<dbReference type="PANTHER" id="PTHR11280">
    <property type="entry name" value="GLUCOSAMINE-6-PHOSPHATE ISOMERASE"/>
    <property type="match status" value="1"/>
</dbReference>
<dbReference type="RefSeq" id="WP_227424733.1">
    <property type="nucleotide sequence ID" value="NZ_CP071868.1"/>
</dbReference>
<dbReference type="InterPro" id="IPR037171">
    <property type="entry name" value="NagB/RpiA_transferase-like"/>
</dbReference>
<dbReference type="Gene3D" id="3.40.50.1360">
    <property type="match status" value="1"/>
</dbReference>
<comment type="activity regulation">
    <text evidence="4">Allosterically activated by N-acetylglucosamine 6-phosphate (GlcNAc6P).</text>
</comment>
<feature type="domain" description="Glucosamine/galactosamine-6-phosphate isomerase" evidence="5">
    <location>
        <begin position="10"/>
        <end position="224"/>
    </location>
</feature>
<dbReference type="NCBIfam" id="NF001684">
    <property type="entry name" value="PRK00443.1-4"/>
    <property type="match status" value="1"/>
</dbReference>
<dbReference type="InterPro" id="IPR004547">
    <property type="entry name" value="Glucosamine6P_isomerase"/>
</dbReference>
<feature type="site" description="Part of the allosteric site" evidence="4">
    <location>
        <position position="154"/>
    </location>
</feature>
<dbReference type="GO" id="GO:0042802">
    <property type="term" value="F:identical protein binding"/>
    <property type="evidence" value="ECO:0007669"/>
    <property type="project" value="TreeGrafter"/>
</dbReference>
<dbReference type="HAMAP" id="MF_01241">
    <property type="entry name" value="GlcN6P_deamin"/>
    <property type="match status" value="1"/>
</dbReference>
<dbReference type="GO" id="GO:0005737">
    <property type="term" value="C:cytoplasm"/>
    <property type="evidence" value="ECO:0007669"/>
    <property type="project" value="TreeGrafter"/>
</dbReference>
<dbReference type="PANTHER" id="PTHR11280:SF5">
    <property type="entry name" value="GLUCOSAMINE-6-PHOSPHATE ISOMERASE"/>
    <property type="match status" value="1"/>
</dbReference>
<name>A0A8A4ZG78_9MICO</name>
<evidence type="ECO:0000313" key="6">
    <source>
        <dbReference type="EMBL" id="QTE30401.1"/>
    </source>
</evidence>
<dbReference type="UniPathway" id="UPA00629">
    <property type="reaction ID" value="UER00684"/>
</dbReference>
<feature type="site" description="Part of the allosteric site" evidence="4">
    <location>
        <position position="145"/>
    </location>
</feature>
<reference evidence="6" key="1">
    <citation type="submission" date="2021-03" db="EMBL/GenBank/DDBJ databases">
        <title>Pengzhenrongella sicca gen. nov., sp. nov., a new member of suborder Micrococcineae isolated from High-Arctic tundra soil.</title>
        <authorList>
            <person name="Peng F."/>
        </authorList>
    </citation>
    <scope>NUCLEOTIDE SEQUENCE</scope>
    <source>
        <strain evidence="6">LRZ-2</strain>
    </source>
</reference>
<dbReference type="Pfam" id="PF01182">
    <property type="entry name" value="Glucosamine_iso"/>
    <property type="match status" value="1"/>
</dbReference>
<gene>
    <name evidence="4 6" type="primary">nagB</name>
    <name evidence="6" type="ORF">J4E96_05255</name>
</gene>
<dbReference type="InterPro" id="IPR018321">
    <property type="entry name" value="Glucosamine6P_isomerase_CS"/>
</dbReference>
<organism evidence="6 7">
    <name type="scientific">Pengzhenrongella sicca</name>
    <dbReference type="NCBI Taxonomy" id="2819238"/>
    <lineage>
        <taxon>Bacteria</taxon>
        <taxon>Bacillati</taxon>
        <taxon>Actinomycetota</taxon>
        <taxon>Actinomycetes</taxon>
        <taxon>Micrococcales</taxon>
        <taxon>Pengzhenrongella</taxon>
    </lineage>
</organism>
<dbReference type="KEGG" id="psic:J4E96_05255"/>
<comment type="similarity">
    <text evidence="4">Belongs to the glucosamine/galactosamine-6-phosphate isomerase family. NagB subfamily.</text>
</comment>
<dbReference type="CDD" id="cd01399">
    <property type="entry name" value="GlcN6P_deaminase"/>
    <property type="match status" value="1"/>
</dbReference>
<dbReference type="GO" id="GO:0006043">
    <property type="term" value="P:glucosamine catabolic process"/>
    <property type="evidence" value="ECO:0007669"/>
    <property type="project" value="TreeGrafter"/>
</dbReference>
<comment type="caution">
    <text evidence="4">Lacks conserved residue(s) required for the propagation of feature annotation.</text>
</comment>
<dbReference type="PROSITE" id="PS01161">
    <property type="entry name" value="GLC_GALNAC_ISOMERASE"/>
    <property type="match status" value="1"/>
</dbReference>
<dbReference type="InterPro" id="IPR006148">
    <property type="entry name" value="Glc/Gal-6P_isomerase"/>
</dbReference>
<feature type="active site" description="Proton acceptor; for enolization step" evidence="4">
    <location>
        <position position="66"/>
    </location>
</feature>
<keyword evidence="4" id="KW-0021">Allosteric enzyme</keyword>
<keyword evidence="2 4" id="KW-0378">Hydrolase</keyword>
<feature type="site" description="Part of the allosteric site" evidence="4">
    <location>
        <position position="155"/>
    </location>
</feature>
<evidence type="ECO:0000259" key="5">
    <source>
        <dbReference type="Pfam" id="PF01182"/>
    </source>
</evidence>
<dbReference type="GO" id="GO:0019262">
    <property type="term" value="P:N-acetylneuraminate catabolic process"/>
    <property type="evidence" value="ECO:0007669"/>
    <property type="project" value="UniProtKB-UniRule"/>
</dbReference>
<dbReference type="GO" id="GO:0006046">
    <property type="term" value="P:N-acetylglucosamine catabolic process"/>
    <property type="evidence" value="ECO:0007669"/>
    <property type="project" value="UniProtKB-UniRule"/>
</dbReference>
<comment type="function">
    <text evidence="4">Catalyzes the reversible isomerization-deamination of glucosamine 6-phosphate (GlcN6P) to form fructose 6-phosphate (Fru6P) and ammonium ion.</text>
</comment>
<dbReference type="SUPFAM" id="SSF100950">
    <property type="entry name" value="NagB/RpiA/CoA transferase-like"/>
    <property type="match status" value="1"/>
</dbReference>
<evidence type="ECO:0000313" key="7">
    <source>
        <dbReference type="Proteomes" id="UP000663937"/>
    </source>
</evidence>
<comment type="catalytic activity">
    <reaction evidence="1 4">
        <text>alpha-D-glucosamine 6-phosphate + H2O = beta-D-fructose 6-phosphate + NH4(+)</text>
        <dbReference type="Rhea" id="RHEA:12172"/>
        <dbReference type="ChEBI" id="CHEBI:15377"/>
        <dbReference type="ChEBI" id="CHEBI:28938"/>
        <dbReference type="ChEBI" id="CHEBI:57634"/>
        <dbReference type="ChEBI" id="CHEBI:75989"/>
        <dbReference type="EC" id="3.5.99.6"/>
    </reaction>
</comment>
<evidence type="ECO:0000256" key="1">
    <source>
        <dbReference type="ARBA" id="ARBA00000644"/>
    </source>
</evidence>
<dbReference type="EC" id="3.5.99.6" evidence="4"/>
<keyword evidence="3 4" id="KW-0119">Carbohydrate metabolism</keyword>
<sequence length="260" mass="27979">MEVIIAKPDELARLAACAYEQLLRRRPDAVLGLATGSSPLAVYDELVRRHTDEGLSFAQARAFNLDEYVGLPAEHPQRYLNVIRHDFTDRVDFAPGAVQGPDGLADDLAAACTSYEDAIAAAGGVDLQIMGIGTDGHIAFNEPGSSLASSTRIKTLTEQTRADNARFFGGDVDKVPQHCLTQGLATVMRARHIVLVATGRSKADAIHQLVEGPVSAMWPGTILQHHPHVSVLVDTAAASRLQLADYFRSTYAAKPAWQGL</sequence>
<evidence type="ECO:0000256" key="2">
    <source>
        <dbReference type="ARBA" id="ARBA00022801"/>
    </source>
</evidence>
<proteinExistence type="inferred from homology"/>
<dbReference type="NCBIfam" id="TIGR00502">
    <property type="entry name" value="nagB"/>
    <property type="match status" value="1"/>
</dbReference>
<feature type="site" description="Part of the allosteric site" evidence="4">
    <location>
        <position position="152"/>
    </location>
</feature>
<dbReference type="FunFam" id="3.40.50.1360:FF:000003">
    <property type="entry name" value="Glucosamine-6-phosphate deaminase"/>
    <property type="match status" value="1"/>
</dbReference>
<feature type="active site" description="Proton acceptor; for ring-opening step" evidence="4">
    <location>
        <position position="137"/>
    </location>
</feature>
<protein>
    <recommendedName>
        <fullName evidence="4">Glucosamine-6-phosphate deaminase</fullName>
        <ecNumber evidence="4">3.5.99.6</ecNumber>
    </recommendedName>
    <alternativeName>
        <fullName evidence="4">GlcN6P deaminase</fullName>
        <shortName evidence="4">GNPDA</shortName>
    </alternativeName>
    <alternativeName>
        <fullName evidence="4">Glucosamine-6-phosphate isomerase</fullName>
    </alternativeName>
</protein>
<keyword evidence="7" id="KW-1185">Reference proteome</keyword>
<evidence type="ECO:0000256" key="3">
    <source>
        <dbReference type="ARBA" id="ARBA00023277"/>
    </source>
</evidence>
<feature type="active site" description="For ring-opening step" evidence="4">
    <location>
        <position position="135"/>
    </location>
</feature>
<dbReference type="Proteomes" id="UP000663937">
    <property type="component" value="Chromosome"/>
</dbReference>
<comment type="pathway">
    <text evidence="4">Amino-sugar metabolism; N-acetylneuraminate degradation; D-fructose 6-phosphate from N-acetylneuraminate: step 5/5.</text>
</comment>